<dbReference type="InterPro" id="IPR009597">
    <property type="entry name" value="DUF1206"/>
</dbReference>
<keyword evidence="1" id="KW-0472">Membrane</keyword>
<feature type="transmembrane region" description="Helical" evidence="1">
    <location>
        <begin position="187"/>
        <end position="206"/>
    </location>
</feature>
<comment type="caution">
    <text evidence="3">The sequence shown here is derived from an EMBL/GenBank/DDBJ whole genome shotgun (WGS) entry which is preliminary data.</text>
</comment>
<feature type="domain" description="DUF1206" evidence="2">
    <location>
        <begin position="95"/>
        <end position="164"/>
    </location>
</feature>
<name>A0A0B2C0R2_9SPHN</name>
<dbReference type="RefSeq" id="WP_039094617.1">
    <property type="nucleotide sequence ID" value="NZ_JTDN01000001.1"/>
</dbReference>
<feature type="transmembrane region" description="Helical" evidence="1">
    <location>
        <begin position="95"/>
        <end position="115"/>
    </location>
</feature>
<dbReference type="EMBL" id="JTDN01000001">
    <property type="protein sequence ID" value="KHL25867.1"/>
    <property type="molecule type" value="Genomic_DNA"/>
</dbReference>
<feature type="transmembrane region" description="Helical" evidence="1">
    <location>
        <begin position="226"/>
        <end position="248"/>
    </location>
</feature>
<dbReference type="OrthoDB" id="5702018at2"/>
<keyword evidence="1" id="KW-1133">Transmembrane helix</keyword>
<evidence type="ECO:0000256" key="1">
    <source>
        <dbReference type="SAM" id="Phobius"/>
    </source>
</evidence>
<evidence type="ECO:0000313" key="4">
    <source>
        <dbReference type="Proteomes" id="UP000030988"/>
    </source>
</evidence>
<keyword evidence="4" id="KW-1185">Reference proteome</keyword>
<dbReference type="STRING" id="1572751.PK98_04525"/>
<feature type="transmembrane region" description="Helical" evidence="1">
    <location>
        <begin position="12"/>
        <end position="34"/>
    </location>
</feature>
<evidence type="ECO:0000313" key="3">
    <source>
        <dbReference type="EMBL" id="KHL25867.1"/>
    </source>
</evidence>
<feature type="domain" description="DUF1206" evidence="2">
    <location>
        <begin position="185"/>
        <end position="251"/>
    </location>
</feature>
<evidence type="ECO:0000259" key="2">
    <source>
        <dbReference type="Pfam" id="PF06724"/>
    </source>
</evidence>
<dbReference type="AlphaFoldDB" id="A0A0B2C0R2"/>
<proteinExistence type="predicted"/>
<feature type="domain" description="DUF1206" evidence="2">
    <location>
        <begin position="15"/>
        <end position="75"/>
    </location>
</feature>
<sequence length="267" mass="27764">MQIDKSEQFDRAVRLGFLARATIYILLGVLALASSKQISDGPAAAFDAIGQAPGGTLLLWLVAIGLVAYALFRLASPLFDIEHEGSDKLGWAKRVGHGGSAIGHLLLAWSAFQFATTGTAADDSARAQEVAAGVLSVNLGPVLVALAGVAFLATALFQAREGLTGSFMHTISRNAPRGTRQIGAAGYCARAVVFAIIGWSLVQSAWSETSDGVVSIGGAITSLGDMGIAFDLLGVGLLLFGVFSLVLARYRTIPDMDVSGRIPAFRA</sequence>
<dbReference type="Pfam" id="PF06724">
    <property type="entry name" value="DUF1206"/>
    <property type="match status" value="3"/>
</dbReference>
<accession>A0A0B2C0R2</accession>
<feature type="transmembrane region" description="Helical" evidence="1">
    <location>
        <begin position="54"/>
        <end position="74"/>
    </location>
</feature>
<gene>
    <name evidence="3" type="ORF">PK98_04525</name>
</gene>
<reference evidence="3 4" key="1">
    <citation type="submission" date="2014-11" db="EMBL/GenBank/DDBJ databases">
        <title>Draft genome sequence of Kirrobacter mercurialis.</title>
        <authorList>
            <person name="Coil D.A."/>
            <person name="Eisen J.A."/>
        </authorList>
    </citation>
    <scope>NUCLEOTIDE SEQUENCE [LARGE SCALE GENOMIC DNA]</scope>
    <source>
        <strain evidence="3 4">Coronado</strain>
    </source>
</reference>
<organism evidence="3 4">
    <name type="scientific">Croceibacterium mercuriale</name>
    <dbReference type="NCBI Taxonomy" id="1572751"/>
    <lineage>
        <taxon>Bacteria</taxon>
        <taxon>Pseudomonadati</taxon>
        <taxon>Pseudomonadota</taxon>
        <taxon>Alphaproteobacteria</taxon>
        <taxon>Sphingomonadales</taxon>
        <taxon>Erythrobacteraceae</taxon>
        <taxon>Croceibacterium</taxon>
    </lineage>
</organism>
<protein>
    <recommendedName>
        <fullName evidence="2">DUF1206 domain-containing protein</fullName>
    </recommendedName>
</protein>
<dbReference type="Proteomes" id="UP000030988">
    <property type="component" value="Unassembled WGS sequence"/>
</dbReference>
<keyword evidence="1" id="KW-0812">Transmembrane</keyword>
<feature type="transmembrane region" description="Helical" evidence="1">
    <location>
        <begin position="135"/>
        <end position="157"/>
    </location>
</feature>